<dbReference type="EMBL" id="CP001940">
    <property type="protein sequence ID" value="ADH86288.1"/>
    <property type="molecule type" value="Genomic_DNA"/>
</dbReference>
<evidence type="ECO:0000313" key="1">
    <source>
        <dbReference type="EMBL" id="ADH86288.1"/>
    </source>
</evidence>
<reference evidence="2" key="1">
    <citation type="submission" date="2010-02" db="EMBL/GenBank/DDBJ databases">
        <title>Complete sequence of Desulfurivibrio alkaliphilus AHT2.</title>
        <authorList>
            <consortium name="US DOE Joint Genome Institute"/>
            <person name="Pitluck S."/>
            <person name="Chertkov O."/>
            <person name="Detter J.C."/>
            <person name="Han C."/>
            <person name="Tapia R."/>
            <person name="Larimer F."/>
            <person name="Land M."/>
            <person name="Hauser L."/>
            <person name="Kyrpides N."/>
            <person name="Mikhailova N."/>
            <person name="Sorokin D.Y."/>
            <person name="Muyzer G."/>
            <person name="Woyke T."/>
        </authorList>
    </citation>
    <scope>NUCLEOTIDE SEQUENCE [LARGE SCALE GENOMIC DNA]</scope>
    <source>
        <strain evidence="2">DSM 19089 / UNIQEM U267 / AHT2</strain>
    </source>
</reference>
<dbReference type="InParanoid" id="D6Z413"/>
<sequence length="212" mass="23852">MANDHNPQMEEQLKALVDITDALLRGDFKENPPEIDAEGLLSVLARQINTMLLNMRTMQAPLANAGEQAPFLVGNARDVVELMEQATGEVLDKADRVIVQAEQLEQRLNGADQQEQADNKSLLTEMKAAVYDIIASQSYQDVARQRMEKQIADLNQVRDWLIEVLVVLNLKKDSSAANIEKKKELLREVYNDNTPSSLKQDLVDELLSEYGF</sequence>
<dbReference type="Proteomes" id="UP000001508">
    <property type="component" value="Chromosome"/>
</dbReference>
<proteinExistence type="predicted"/>
<protein>
    <recommendedName>
        <fullName evidence="3">Chemotaxis protein CheZ</fullName>
    </recommendedName>
</protein>
<dbReference type="eggNOG" id="COG3143">
    <property type="taxonomic scope" value="Bacteria"/>
</dbReference>
<dbReference type="FunCoup" id="D6Z413">
    <property type="interactions" value="45"/>
</dbReference>
<dbReference type="OrthoDB" id="9773007at2"/>
<dbReference type="KEGG" id="dak:DaAHT2_1593"/>
<evidence type="ECO:0000313" key="2">
    <source>
        <dbReference type="Proteomes" id="UP000001508"/>
    </source>
</evidence>
<accession>D6Z413</accession>
<dbReference type="STRING" id="589865.DaAHT2_1593"/>
<keyword evidence="2" id="KW-1185">Reference proteome</keyword>
<gene>
    <name evidence="1" type="ordered locus">DaAHT2_1593</name>
</gene>
<organism evidence="1 2">
    <name type="scientific">Desulfurivibrio alkaliphilus (strain DSM 19089 / UNIQEM U267 / AHT2)</name>
    <dbReference type="NCBI Taxonomy" id="589865"/>
    <lineage>
        <taxon>Bacteria</taxon>
        <taxon>Pseudomonadati</taxon>
        <taxon>Thermodesulfobacteriota</taxon>
        <taxon>Desulfobulbia</taxon>
        <taxon>Desulfobulbales</taxon>
        <taxon>Desulfobulbaceae</taxon>
        <taxon>Desulfurivibrio</taxon>
    </lineage>
</organism>
<name>D6Z413_DESAT</name>
<dbReference type="RefSeq" id="WP_013163815.1">
    <property type="nucleotide sequence ID" value="NC_014216.1"/>
</dbReference>
<dbReference type="AlphaFoldDB" id="D6Z413"/>
<dbReference type="HOGENOM" id="CLU_1314195_0_0_7"/>
<dbReference type="SUPFAM" id="SSF75708">
    <property type="entry name" value="Chemotaxis phosphatase CheZ"/>
    <property type="match status" value="1"/>
</dbReference>
<evidence type="ECO:0008006" key="3">
    <source>
        <dbReference type="Google" id="ProtNLM"/>
    </source>
</evidence>